<dbReference type="PANTHER" id="PTHR30273">
    <property type="entry name" value="PERIPLASMIC SIGNAL SENSOR AND SIGMA FACTOR ACTIVATOR FECR-RELATED"/>
    <property type="match status" value="1"/>
</dbReference>
<dbReference type="RefSeq" id="WP_027472256.1">
    <property type="nucleotide sequence ID" value="NZ_BAMD01000029.1"/>
</dbReference>
<name>W7XYK8_9BACT</name>
<comment type="caution">
    <text evidence="4">The sequence shown here is derived from an EMBL/GenBank/DDBJ whole genome shotgun (WGS) entry which is preliminary data.</text>
</comment>
<dbReference type="eggNOG" id="COG3712">
    <property type="taxonomic scope" value="Bacteria"/>
</dbReference>
<dbReference type="Pfam" id="PF04773">
    <property type="entry name" value="FecR"/>
    <property type="match status" value="1"/>
</dbReference>
<dbReference type="OrthoDB" id="1098987at2"/>
<keyword evidence="1" id="KW-0472">Membrane</keyword>
<dbReference type="InterPro" id="IPR032508">
    <property type="entry name" value="FecR_C"/>
</dbReference>
<keyword evidence="1" id="KW-0812">Transmembrane</keyword>
<protein>
    <submittedName>
        <fullName evidence="4">Fec operon regulator FecR</fullName>
    </submittedName>
</protein>
<dbReference type="Pfam" id="PF16344">
    <property type="entry name" value="FecR_C"/>
    <property type="match status" value="1"/>
</dbReference>
<evidence type="ECO:0000313" key="5">
    <source>
        <dbReference type="Proteomes" id="UP000019402"/>
    </source>
</evidence>
<reference evidence="4 5" key="1">
    <citation type="journal article" date="2014" name="Genome Announc.">
        <title>Draft Genome Sequence of Cytophaga fermentans JCM 21142T, a Facultative Anaerobe Isolated from Marine Mud.</title>
        <authorList>
            <person name="Starns D."/>
            <person name="Oshima K."/>
            <person name="Suda W."/>
            <person name="Iino T."/>
            <person name="Yuki M."/>
            <person name="Inoue J."/>
            <person name="Kitamura K."/>
            <person name="Iida T."/>
            <person name="Darby A."/>
            <person name="Hattori M."/>
            <person name="Ohkuma M."/>
        </authorList>
    </citation>
    <scope>NUCLEOTIDE SEQUENCE [LARGE SCALE GENOMIC DNA]</scope>
    <source>
        <strain evidence="4 5">JCM 21142</strain>
    </source>
</reference>
<feature type="domain" description="FecR protein" evidence="2">
    <location>
        <begin position="178"/>
        <end position="270"/>
    </location>
</feature>
<dbReference type="Gene3D" id="3.55.50.30">
    <property type="match status" value="1"/>
</dbReference>
<dbReference type="EMBL" id="BAMD01000029">
    <property type="protein sequence ID" value="GAF03710.1"/>
    <property type="molecule type" value="Genomic_DNA"/>
</dbReference>
<feature type="transmembrane region" description="Helical" evidence="1">
    <location>
        <begin position="79"/>
        <end position="100"/>
    </location>
</feature>
<dbReference type="Proteomes" id="UP000019402">
    <property type="component" value="Unassembled WGS sequence"/>
</dbReference>
<dbReference type="STRING" id="869213.GCA_000517085_02719"/>
<dbReference type="InterPro" id="IPR006860">
    <property type="entry name" value="FecR"/>
</dbReference>
<accession>W7XYK8</accession>
<organism evidence="4 5">
    <name type="scientific">Saccharicrinis fermentans DSM 9555 = JCM 21142</name>
    <dbReference type="NCBI Taxonomy" id="869213"/>
    <lineage>
        <taxon>Bacteria</taxon>
        <taxon>Pseudomonadati</taxon>
        <taxon>Bacteroidota</taxon>
        <taxon>Bacteroidia</taxon>
        <taxon>Marinilabiliales</taxon>
        <taxon>Marinilabiliaceae</taxon>
        <taxon>Saccharicrinis</taxon>
    </lineage>
</organism>
<dbReference type="AlphaFoldDB" id="W7XYK8"/>
<evidence type="ECO:0000313" key="4">
    <source>
        <dbReference type="EMBL" id="GAF03710.1"/>
    </source>
</evidence>
<gene>
    <name evidence="4" type="ORF">JCM21142_62389</name>
</gene>
<proteinExistence type="predicted"/>
<dbReference type="InterPro" id="IPR012373">
    <property type="entry name" value="Ferrdict_sens_TM"/>
</dbReference>
<dbReference type="PANTHER" id="PTHR30273:SF2">
    <property type="entry name" value="PROTEIN FECR"/>
    <property type="match status" value="1"/>
</dbReference>
<evidence type="ECO:0000259" key="3">
    <source>
        <dbReference type="Pfam" id="PF16344"/>
    </source>
</evidence>
<keyword evidence="5" id="KW-1185">Reference proteome</keyword>
<evidence type="ECO:0000256" key="1">
    <source>
        <dbReference type="SAM" id="Phobius"/>
    </source>
</evidence>
<sequence length="384" mass="44728">MDDYHVIIEKIKRITGSNRLKREELEKLDFFLDNFTEDKDVDLWLKENWERSKDPSQNISSKDRINIKINKSRFAEGSFVRQLTAAIVIATLCLSTWLYLQLPNKNNNKIVQVIKKNESHINSIVLKKGKQSFDLSQKSLNIQSNHIKMIGSKNKLKLEVQHAEKEEKEEKQIWNTLKIPKGKDYYVILSDGTQVWMNACSELKFPDHFKKGKREVSLIGEAYFIVQSDTANPFFVTTQASKIMVTGTKFNVCSYHDENRSYVTLLEGKVGVHVDGQLHQIKPGEQLTQDDRGKIQINQVDPLVYISWKDGLFEFNDMPLNDIALRLTKWFDVSFEFENKKVASQRFTGMVKKEQQIDYFLKILEKTTDLNFVYTDSKVIIKEK</sequence>
<dbReference type="GO" id="GO:0016989">
    <property type="term" value="F:sigma factor antagonist activity"/>
    <property type="evidence" value="ECO:0007669"/>
    <property type="project" value="TreeGrafter"/>
</dbReference>
<dbReference type="Gene3D" id="2.60.120.1440">
    <property type="match status" value="1"/>
</dbReference>
<keyword evidence="1" id="KW-1133">Transmembrane helix</keyword>
<feature type="domain" description="Protein FecR C-terminal" evidence="3">
    <location>
        <begin position="313"/>
        <end position="381"/>
    </location>
</feature>
<evidence type="ECO:0000259" key="2">
    <source>
        <dbReference type="Pfam" id="PF04773"/>
    </source>
</evidence>